<organism evidence="7 8">
    <name type="scientific">Lactiplantibacillus modestisalitolerans</name>
    <dbReference type="NCBI Taxonomy" id="1457219"/>
    <lineage>
        <taxon>Bacteria</taxon>
        <taxon>Bacillati</taxon>
        <taxon>Bacillota</taxon>
        <taxon>Bacilli</taxon>
        <taxon>Lactobacillales</taxon>
        <taxon>Lactobacillaceae</taxon>
        <taxon>Lactiplantibacillus</taxon>
    </lineage>
</organism>
<evidence type="ECO:0000256" key="1">
    <source>
        <dbReference type="ARBA" id="ARBA00004651"/>
    </source>
</evidence>
<feature type="transmembrane region" description="Helical" evidence="6">
    <location>
        <begin position="93"/>
        <end position="111"/>
    </location>
</feature>
<feature type="transmembrane region" description="Helical" evidence="6">
    <location>
        <begin position="181"/>
        <end position="203"/>
    </location>
</feature>
<dbReference type="InterPro" id="IPR002797">
    <property type="entry name" value="Polysacc_synth"/>
</dbReference>
<feature type="transmembrane region" description="Helical" evidence="6">
    <location>
        <begin position="332"/>
        <end position="350"/>
    </location>
</feature>
<feature type="transmembrane region" description="Helical" evidence="6">
    <location>
        <begin position="362"/>
        <end position="381"/>
    </location>
</feature>
<accession>A0ABV5WUM7</accession>
<evidence type="ECO:0000256" key="3">
    <source>
        <dbReference type="ARBA" id="ARBA00022692"/>
    </source>
</evidence>
<evidence type="ECO:0000256" key="6">
    <source>
        <dbReference type="SAM" id="Phobius"/>
    </source>
</evidence>
<comment type="caution">
    <text evidence="7">The sequence shown here is derived from an EMBL/GenBank/DDBJ whole genome shotgun (WGS) entry which is preliminary data.</text>
</comment>
<evidence type="ECO:0000313" key="7">
    <source>
        <dbReference type="EMBL" id="MFB9769830.1"/>
    </source>
</evidence>
<evidence type="ECO:0000313" key="8">
    <source>
        <dbReference type="Proteomes" id="UP001589691"/>
    </source>
</evidence>
<keyword evidence="2" id="KW-1003">Cell membrane</keyword>
<keyword evidence="3 6" id="KW-0812">Transmembrane</keyword>
<comment type="subcellular location">
    <subcellularLocation>
        <location evidence="1">Cell membrane</location>
        <topology evidence="1">Multi-pass membrane protein</topology>
    </subcellularLocation>
</comment>
<feature type="transmembrane region" description="Helical" evidence="6">
    <location>
        <begin position="448"/>
        <end position="464"/>
    </location>
</feature>
<sequence length="484" mass="55382">MLSNVAVRYRLLPTQIKASIWFVVCSFLQKGVSMITTPIFTRLLSTGEFGQYNVFNSWLSIVTIFVSLNLFYGVYTQALIKFDKERDSYTSSLQGLTLVLVACWTIIYLASHEFWNQLFSLTTVQMLAMLIMIWSSSVFNFWAGEQRVLLKYKVLVCITLLVSFAKPIIGIIFVLNADDKVTARILSLVLVELVCYTGLFIVQMYRGKIFYSKRFWRHALLFNLPLVPHYLSQIVLSSADRIMIGRMVGDESAGIYSLAYSLAQVMVLFNAALTQTLSPWIYQKIKDQKISDITGVAYGSLILIAMVNILLIAFAPEAVAVFAPKEYYDAKWIIPPVAMSVYFIFVYDLFAKFELFYEKTTLIMVASTVGAVLNVILNFLLIPILGYYVAGYITLVCYVLYAVFHYILMNRICQEKLSEQPFTGKILLRITLLFLGLGFVFLSTYNSLVLRYVFVFILCGIIMLKREWLILTFKQLLHTRTSEE</sequence>
<dbReference type="PANTHER" id="PTHR30250:SF11">
    <property type="entry name" value="O-ANTIGEN TRANSPORTER-RELATED"/>
    <property type="match status" value="1"/>
</dbReference>
<evidence type="ECO:0000256" key="5">
    <source>
        <dbReference type="ARBA" id="ARBA00023136"/>
    </source>
</evidence>
<feature type="transmembrane region" description="Helical" evidence="6">
    <location>
        <begin position="215"/>
        <end position="235"/>
    </location>
</feature>
<feature type="transmembrane region" description="Helical" evidence="6">
    <location>
        <begin position="123"/>
        <end position="142"/>
    </location>
</feature>
<dbReference type="PANTHER" id="PTHR30250">
    <property type="entry name" value="PST FAMILY PREDICTED COLANIC ACID TRANSPORTER"/>
    <property type="match status" value="1"/>
</dbReference>
<protein>
    <submittedName>
        <fullName evidence="7">Lipopolysaccharide biosynthesis protein</fullName>
    </submittedName>
</protein>
<keyword evidence="4 6" id="KW-1133">Transmembrane helix</keyword>
<feature type="transmembrane region" description="Helical" evidence="6">
    <location>
        <begin position="293"/>
        <end position="312"/>
    </location>
</feature>
<evidence type="ECO:0000256" key="2">
    <source>
        <dbReference type="ARBA" id="ARBA00022475"/>
    </source>
</evidence>
<feature type="transmembrane region" description="Helical" evidence="6">
    <location>
        <begin position="52"/>
        <end position="72"/>
    </location>
</feature>
<dbReference type="EMBL" id="JBHLZY010000020">
    <property type="protein sequence ID" value="MFB9769830.1"/>
    <property type="molecule type" value="Genomic_DNA"/>
</dbReference>
<evidence type="ECO:0000256" key="4">
    <source>
        <dbReference type="ARBA" id="ARBA00022989"/>
    </source>
</evidence>
<name>A0ABV5WUM7_9LACO</name>
<dbReference type="InterPro" id="IPR050833">
    <property type="entry name" value="Poly_Biosynth_Transport"/>
</dbReference>
<reference evidence="7 8" key="1">
    <citation type="submission" date="2024-09" db="EMBL/GenBank/DDBJ databases">
        <authorList>
            <person name="Sun Q."/>
            <person name="Mori K."/>
        </authorList>
    </citation>
    <scope>NUCLEOTIDE SEQUENCE [LARGE SCALE GENOMIC DNA]</scope>
    <source>
        <strain evidence="7 8">TBRC 4576</strain>
    </source>
</reference>
<feature type="transmembrane region" description="Helical" evidence="6">
    <location>
        <begin position="255"/>
        <end position="273"/>
    </location>
</feature>
<feature type="transmembrane region" description="Helical" evidence="6">
    <location>
        <begin position="426"/>
        <end position="442"/>
    </location>
</feature>
<feature type="transmembrane region" description="Helical" evidence="6">
    <location>
        <begin position="20"/>
        <end position="40"/>
    </location>
</feature>
<gene>
    <name evidence="7" type="ORF">ACFFLI_08135</name>
</gene>
<feature type="transmembrane region" description="Helical" evidence="6">
    <location>
        <begin position="154"/>
        <end position="175"/>
    </location>
</feature>
<keyword evidence="8" id="KW-1185">Reference proteome</keyword>
<keyword evidence="5 6" id="KW-0472">Membrane</keyword>
<dbReference type="Proteomes" id="UP001589691">
    <property type="component" value="Unassembled WGS sequence"/>
</dbReference>
<dbReference type="Pfam" id="PF01943">
    <property type="entry name" value="Polysacc_synt"/>
    <property type="match status" value="1"/>
</dbReference>
<proteinExistence type="predicted"/>
<feature type="transmembrane region" description="Helical" evidence="6">
    <location>
        <begin position="387"/>
        <end position="406"/>
    </location>
</feature>